<reference evidence="1 2" key="1">
    <citation type="submission" date="2017-07" db="EMBL/GenBank/DDBJ databases">
        <title>Shotgun whole genome sequences of three halophilic bacterial isolates.</title>
        <authorList>
            <person name="Pozzo T."/>
            <person name="Higdon S.M."/>
            <person name="Quillaguaman J."/>
        </authorList>
    </citation>
    <scope>NUCLEOTIDE SEQUENCE [LARGE SCALE GENOMIC DNA]</scope>
    <source>
        <strain evidence="1 2">BU-1</strain>
    </source>
</reference>
<dbReference type="Gene3D" id="3.10.28.20">
    <property type="entry name" value="Acetamidase/Formamidase-like domains"/>
    <property type="match status" value="1"/>
</dbReference>
<dbReference type="Proteomes" id="UP000216682">
    <property type="component" value="Unassembled WGS sequence"/>
</dbReference>
<dbReference type="AlphaFoldDB" id="A0A265E7S3"/>
<evidence type="ECO:0000313" key="1">
    <source>
        <dbReference type="EMBL" id="OZT77647.1"/>
    </source>
</evidence>
<accession>A0A265E7S3</accession>
<dbReference type="PANTHER" id="PTHR31891">
    <property type="entry name" value="FORMAMIDASE C869.04-RELATED"/>
    <property type="match status" value="1"/>
</dbReference>
<dbReference type="InterPro" id="IPR004304">
    <property type="entry name" value="FmdA_AmdA"/>
</dbReference>
<dbReference type="RefSeq" id="WP_094906361.1">
    <property type="nucleotide sequence ID" value="NZ_NPEZ01000002.1"/>
</dbReference>
<dbReference type="PANTHER" id="PTHR31891:SF1">
    <property type="entry name" value="FORMAMIDASE C869.04-RELATED"/>
    <property type="match status" value="1"/>
</dbReference>
<comment type="caution">
    <text evidence="1">The sequence shown here is derived from an EMBL/GenBank/DDBJ whole genome shotgun (WGS) entry which is preliminary data.</text>
</comment>
<organism evidence="1 2">
    <name type="scientific">Salinicoccus roseus</name>
    <dbReference type="NCBI Taxonomy" id="45670"/>
    <lineage>
        <taxon>Bacteria</taxon>
        <taxon>Bacillati</taxon>
        <taxon>Bacillota</taxon>
        <taxon>Bacilli</taxon>
        <taxon>Bacillales</taxon>
        <taxon>Staphylococcaceae</taxon>
        <taxon>Salinicoccus</taxon>
    </lineage>
</organism>
<dbReference type="EMBL" id="NPEZ01000002">
    <property type="protein sequence ID" value="OZT77647.1"/>
    <property type="molecule type" value="Genomic_DNA"/>
</dbReference>
<dbReference type="SUPFAM" id="SSF141130">
    <property type="entry name" value="Acetamidase/Formamidase-like"/>
    <property type="match status" value="1"/>
</dbReference>
<dbReference type="GO" id="GO:0016811">
    <property type="term" value="F:hydrolase activity, acting on carbon-nitrogen (but not peptide) bonds, in linear amides"/>
    <property type="evidence" value="ECO:0007669"/>
    <property type="project" value="InterPro"/>
</dbReference>
<proteinExistence type="predicted"/>
<protein>
    <submittedName>
        <fullName evidence="1">Acetamidase</fullName>
    </submittedName>
</protein>
<dbReference type="Gene3D" id="2.40.10.120">
    <property type="match status" value="1"/>
</dbReference>
<sequence>MKHSLDKSHFYYAMSKDNETALKVNTGDTVEIRTHDCFQGQITSQDTVLDTVDWDQINPATGPIYIEGIRRGDVLKVTIEGITLDDRGVMLTGPGLGVMGEQMEGMEAKMFDVDAAGGHVSFNGLDLPMNPMIGVIGVAPEGDPINNGTPDRHGGNMDSKKITSGADLYLPVFHDGALFGLGDVHAKMGDGEISVSGLEIGSTVTVTLDKAHNMTTGHPVVIDEEGIYMMVSHESLDAAVDESVRQMIALLHPHTDLSLSELTMLMSLVGETQINQVVDPLKTARFFVPKSVLDHYNISFS</sequence>
<evidence type="ECO:0000313" key="2">
    <source>
        <dbReference type="Proteomes" id="UP000216682"/>
    </source>
</evidence>
<dbReference type="Gene3D" id="2.60.120.580">
    <property type="entry name" value="Acetamidase/Formamidase-like domains"/>
    <property type="match status" value="1"/>
</dbReference>
<dbReference type="Pfam" id="PF03069">
    <property type="entry name" value="FmdA_AmdA"/>
    <property type="match status" value="2"/>
</dbReference>
<name>A0A265E7S3_9STAP</name>
<gene>
    <name evidence="1" type="ORF">CFN03_06870</name>
</gene>